<evidence type="ECO:0000256" key="1">
    <source>
        <dbReference type="ARBA" id="ARBA00001946"/>
    </source>
</evidence>
<accession>A0A327YIX4</accession>
<dbReference type="SFLD" id="SFLDG01129">
    <property type="entry name" value="C1.5:_HAD__Beta-PGM__Phosphata"/>
    <property type="match status" value="1"/>
</dbReference>
<evidence type="ECO:0000313" key="6">
    <source>
        <dbReference type="EMBL" id="RAK20312.1"/>
    </source>
</evidence>
<evidence type="ECO:0000256" key="4">
    <source>
        <dbReference type="ARBA" id="ARBA00022842"/>
    </source>
</evidence>
<dbReference type="OrthoDB" id="9782449at2"/>
<dbReference type="Pfam" id="PF00702">
    <property type="entry name" value="Hydrolase"/>
    <property type="match status" value="1"/>
</dbReference>
<dbReference type="Gene3D" id="3.40.50.1000">
    <property type="entry name" value="HAD superfamily/HAD-like"/>
    <property type="match status" value="1"/>
</dbReference>
<keyword evidence="3" id="KW-0479">Metal-binding</keyword>
<evidence type="ECO:0000256" key="2">
    <source>
        <dbReference type="ARBA" id="ARBA00006171"/>
    </source>
</evidence>
<comment type="similarity">
    <text evidence="2">Belongs to the HAD-like hydrolase superfamily. CbbY/CbbZ/Gph/YieH family.</text>
</comment>
<keyword evidence="5" id="KW-0119">Carbohydrate metabolism</keyword>
<dbReference type="CDD" id="cd07505">
    <property type="entry name" value="HAD_BPGM-like"/>
    <property type="match status" value="1"/>
</dbReference>
<dbReference type="PANTHER" id="PTHR46193:SF18">
    <property type="entry name" value="HEXITOL PHOSPHATASE B"/>
    <property type="match status" value="1"/>
</dbReference>
<evidence type="ECO:0000313" key="7">
    <source>
        <dbReference type="Proteomes" id="UP000249165"/>
    </source>
</evidence>
<dbReference type="SFLD" id="SFLDS00003">
    <property type="entry name" value="Haloacid_Dehalogenase"/>
    <property type="match status" value="1"/>
</dbReference>
<dbReference type="GO" id="GO:0016787">
    <property type="term" value="F:hydrolase activity"/>
    <property type="evidence" value="ECO:0007669"/>
    <property type="project" value="UniProtKB-KW"/>
</dbReference>
<comment type="caution">
    <text evidence="6">The sequence shown here is derived from an EMBL/GenBank/DDBJ whole genome shotgun (WGS) entry which is preliminary data.</text>
</comment>
<dbReference type="InterPro" id="IPR051600">
    <property type="entry name" value="Beta-PGM-like"/>
</dbReference>
<evidence type="ECO:0000256" key="5">
    <source>
        <dbReference type="ARBA" id="ARBA00023277"/>
    </source>
</evidence>
<keyword evidence="4" id="KW-0460">Magnesium</keyword>
<dbReference type="GO" id="GO:0046872">
    <property type="term" value="F:metal ion binding"/>
    <property type="evidence" value="ECO:0007669"/>
    <property type="project" value="UniProtKB-KW"/>
</dbReference>
<proteinExistence type="inferred from homology"/>
<dbReference type="Proteomes" id="UP000249165">
    <property type="component" value="Unassembled WGS sequence"/>
</dbReference>
<comment type="cofactor">
    <cofactor evidence="1">
        <name>Mg(2+)</name>
        <dbReference type="ChEBI" id="CHEBI:18420"/>
    </cofactor>
</comment>
<name>A0A327YIX4_9RHOB</name>
<dbReference type="AlphaFoldDB" id="A0A327YIX4"/>
<dbReference type="NCBIfam" id="TIGR01509">
    <property type="entry name" value="HAD-SF-IA-v3"/>
    <property type="match status" value="1"/>
</dbReference>
<dbReference type="Gene3D" id="1.10.150.240">
    <property type="entry name" value="Putative phosphatase, domain 2"/>
    <property type="match status" value="1"/>
</dbReference>
<reference evidence="6 7" key="1">
    <citation type="submission" date="2018-06" db="EMBL/GenBank/DDBJ databases">
        <title>Genomic Encyclopedia of Archaeal and Bacterial Type Strains, Phase II (KMG-II): from individual species to whole genera.</title>
        <authorList>
            <person name="Goeker M."/>
        </authorList>
    </citation>
    <scope>NUCLEOTIDE SEQUENCE [LARGE SCALE GENOMIC DNA]</scope>
    <source>
        <strain evidence="6 7">DSM 22011</strain>
    </source>
</reference>
<organism evidence="6 7">
    <name type="scientific">Salipiger aestuarii</name>
    <dbReference type="NCBI Taxonomy" id="568098"/>
    <lineage>
        <taxon>Bacteria</taxon>
        <taxon>Pseudomonadati</taxon>
        <taxon>Pseudomonadota</taxon>
        <taxon>Alphaproteobacteria</taxon>
        <taxon>Rhodobacterales</taxon>
        <taxon>Roseobacteraceae</taxon>
        <taxon>Salipiger</taxon>
    </lineage>
</organism>
<evidence type="ECO:0000256" key="3">
    <source>
        <dbReference type="ARBA" id="ARBA00022723"/>
    </source>
</evidence>
<protein>
    <submittedName>
        <fullName evidence="6">HAD superfamily hydrolase (TIGR01509 family)/HAD superfamily hydrolase (TIGR01549 family)</fullName>
    </submittedName>
</protein>
<sequence>MGTAGQKALLFDLDGTLLLSDSLHYEVFAEMFAERDMTLTPAIYENRIHGHHNLDSFPKLFPGEDPQALSDDKEARFRARLSGGTPPMPGAVALLDRAEAEGWRLAVVTNAPRENGEHMLKAIGLRDRFELLVIGDECARAKPDPEPYLAAMRHLGVRAQDCIAFEDSPSGMRAAARCGAFPVGIRSGLTEDRLREAGAKATLADYEDPALPGVLARLRGD</sequence>
<keyword evidence="7" id="KW-1185">Reference proteome</keyword>
<dbReference type="InterPro" id="IPR036412">
    <property type="entry name" value="HAD-like_sf"/>
</dbReference>
<dbReference type="SFLD" id="SFLDG01135">
    <property type="entry name" value="C1.5.6:_HAD__Beta-PGM__Phospha"/>
    <property type="match status" value="1"/>
</dbReference>
<gene>
    <name evidence="6" type="ORF">ATI53_100690</name>
</gene>
<dbReference type="InterPro" id="IPR023198">
    <property type="entry name" value="PGP-like_dom2"/>
</dbReference>
<dbReference type="InterPro" id="IPR023214">
    <property type="entry name" value="HAD_sf"/>
</dbReference>
<dbReference type="NCBIfam" id="TIGR01549">
    <property type="entry name" value="HAD-SF-IA-v1"/>
    <property type="match status" value="1"/>
</dbReference>
<dbReference type="InterPro" id="IPR006439">
    <property type="entry name" value="HAD-SF_hydro_IA"/>
</dbReference>
<keyword evidence="6" id="KW-0378">Hydrolase</keyword>
<dbReference type="SUPFAM" id="SSF56784">
    <property type="entry name" value="HAD-like"/>
    <property type="match status" value="1"/>
</dbReference>
<dbReference type="RefSeq" id="WP_009503289.1">
    <property type="nucleotide sequence ID" value="NZ_LIGK01000007.1"/>
</dbReference>
<dbReference type="PANTHER" id="PTHR46193">
    <property type="entry name" value="6-PHOSPHOGLUCONATE PHOSPHATASE"/>
    <property type="match status" value="1"/>
</dbReference>
<dbReference type="EMBL" id="QLMG01000006">
    <property type="protein sequence ID" value="RAK20312.1"/>
    <property type="molecule type" value="Genomic_DNA"/>
</dbReference>
<dbReference type="PRINTS" id="PR00413">
    <property type="entry name" value="HADHALOGNASE"/>
</dbReference>